<dbReference type="SUPFAM" id="SSF57850">
    <property type="entry name" value="RING/U-box"/>
    <property type="match status" value="1"/>
</dbReference>
<dbReference type="PANTHER" id="PTHR46347:SF1">
    <property type="entry name" value="RING_FYVE_PHD ZINC FINGER SUPERFAMILY PROTEIN"/>
    <property type="match status" value="1"/>
</dbReference>
<organism evidence="7 8">
    <name type="scientific">Absidia repens</name>
    <dbReference type="NCBI Taxonomy" id="90262"/>
    <lineage>
        <taxon>Eukaryota</taxon>
        <taxon>Fungi</taxon>
        <taxon>Fungi incertae sedis</taxon>
        <taxon>Mucoromycota</taxon>
        <taxon>Mucoromycotina</taxon>
        <taxon>Mucoromycetes</taxon>
        <taxon>Mucorales</taxon>
        <taxon>Cunninghamellaceae</taxon>
        <taxon>Absidia</taxon>
    </lineage>
</organism>
<feature type="compositionally biased region" description="Low complexity" evidence="4">
    <location>
        <begin position="189"/>
        <end position="209"/>
    </location>
</feature>
<accession>A0A1X2HXW3</accession>
<dbReference type="EMBL" id="MCGE01000046">
    <property type="protein sequence ID" value="ORZ05034.1"/>
    <property type="molecule type" value="Genomic_DNA"/>
</dbReference>
<dbReference type="InterPro" id="IPR013083">
    <property type="entry name" value="Znf_RING/FYVE/PHD"/>
</dbReference>
<dbReference type="STRING" id="90262.A0A1X2HXW3"/>
<evidence type="ECO:0000259" key="6">
    <source>
        <dbReference type="PROSITE" id="PS51292"/>
    </source>
</evidence>
<dbReference type="PANTHER" id="PTHR46347">
    <property type="entry name" value="RING/FYVE/PHD ZINC FINGER SUPERFAMILY PROTEIN"/>
    <property type="match status" value="1"/>
</dbReference>
<protein>
    <recommendedName>
        <fullName evidence="6">RING-CH-type domain-containing protein</fullName>
    </recommendedName>
</protein>
<sequence>MSQNFDQDVVFVWGGLIQCNDLFILSFPSTNTIMGTKPIHNDDESTTPLLVDNPQTQQLLDNDHRATTHSVIIPNTPPPLGITSDYNIQHGTSSSPTTHSLPSLDTNTKATEPVTTTTTTTSDDQKYCRICGEGEEVEEEDGIDSCYSNNIHSYDEESLINDPMMPSTTMITQQEPPENGYTQMMTRYQSNSSPQDDQQPDTLQQQHQPVATHSPRHGGNPKKWIQQSNPLIRPCRCKGTMMYVHVSCLNSWRTLSPRASSYVACDLCGYEYNIYRPRYAACLTNVHFLRLMTAFLVILFILMCAYLVKAIDVYVLDHWPQPDNETWMELHGPTWLWMDRFYLFAGLVVVSLLGMAYLVFLCVTHPDQLAYLVNPSIGAGALQTSHGGAGGGCGCLCCDQSTCPWYSCYLADFAACSGDAAAGGFLIFVVLMSLLAILFGVLGAVTGVFRLMESLVDRVAGHIKEKILDVD</sequence>
<feature type="compositionally biased region" description="Low complexity" evidence="4">
    <location>
        <begin position="92"/>
        <end position="120"/>
    </location>
</feature>
<evidence type="ECO:0000256" key="1">
    <source>
        <dbReference type="ARBA" id="ARBA00022723"/>
    </source>
</evidence>
<feature type="region of interest" description="Disordered" evidence="4">
    <location>
        <begin position="88"/>
        <end position="120"/>
    </location>
</feature>
<evidence type="ECO:0000256" key="2">
    <source>
        <dbReference type="ARBA" id="ARBA00022771"/>
    </source>
</evidence>
<dbReference type="Proteomes" id="UP000193560">
    <property type="component" value="Unassembled WGS sequence"/>
</dbReference>
<dbReference type="Pfam" id="PF12906">
    <property type="entry name" value="RINGv"/>
    <property type="match status" value="1"/>
</dbReference>
<keyword evidence="8" id="KW-1185">Reference proteome</keyword>
<dbReference type="SMART" id="SM00744">
    <property type="entry name" value="RINGv"/>
    <property type="match status" value="1"/>
</dbReference>
<dbReference type="AlphaFoldDB" id="A0A1X2HXW3"/>
<comment type="caution">
    <text evidence="7">The sequence shown here is derived from an EMBL/GenBank/DDBJ whole genome shotgun (WGS) entry which is preliminary data.</text>
</comment>
<dbReference type="GO" id="GO:0008270">
    <property type="term" value="F:zinc ion binding"/>
    <property type="evidence" value="ECO:0007669"/>
    <property type="project" value="UniProtKB-KW"/>
</dbReference>
<evidence type="ECO:0000313" key="7">
    <source>
        <dbReference type="EMBL" id="ORZ05034.1"/>
    </source>
</evidence>
<feature type="transmembrane region" description="Helical" evidence="5">
    <location>
        <begin position="425"/>
        <end position="449"/>
    </location>
</feature>
<keyword evidence="5" id="KW-0812">Transmembrane</keyword>
<evidence type="ECO:0000313" key="8">
    <source>
        <dbReference type="Proteomes" id="UP000193560"/>
    </source>
</evidence>
<dbReference type="CDD" id="cd16495">
    <property type="entry name" value="RING_CH-C4HC3_MARCH"/>
    <property type="match status" value="1"/>
</dbReference>
<feature type="region of interest" description="Disordered" evidence="4">
    <location>
        <begin position="188"/>
        <end position="226"/>
    </location>
</feature>
<keyword evidence="5" id="KW-0472">Membrane</keyword>
<evidence type="ECO:0000256" key="3">
    <source>
        <dbReference type="ARBA" id="ARBA00022833"/>
    </source>
</evidence>
<gene>
    <name evidence="7" type="ORF">BCR42DRAFT_496808</name>
</gene>
<name>A0A1X2HXW3_9FUNG</name>
<keyword evidence="3" id="KW-0862">Zinc</keyword>
<keyword evidence="1" id="KW-0479">Metal-binding</keyword>
<feature type="transmembrane region" description="Helical" evidence="5">
    <location>
        <begin position="341"/>
        <end position="360"/>
    </location>
</feature>
<dbReference type="Gene3D" id="3.30.40.10">
    <property type="entry name" value="Zinc/RING finger domain, C3HC4 (zinc finger)"/>
    <property type="match status" value="1"/>
</dbReference>
<feature type="transmembrane region" description="Helical" evidence="5">
    <location>
        <begin position="288"/>
        <end position="308"/>
    </location>
</feature>
<feature type="domain" description="RING-CH-type" evidence="6">
    <location>
        <begin position="228"/>
        <end position="275"/>
    </location>
</feature>
<dbReference type="InterPro" id="IPR011016">
    <property type="entry name" value="Znf_RING-CH"/>
</dbReference>
<evidence type="ECO:0000256" key="5">
    <source>
        <dbReference type="SAM" id="Phobius"/>
    </source>
</evidence>
<evidence type="ECO:0000256" key="4">
    <source>
        <dbReference type="SAM" id="MobiDB-lite"/>
    </source>
</evidence>
<dbReference type="OrthoDB" id="264354at2759"/>
<dbReference type="PROSITE" id="PS51292">
    <property type="entry name" value="ZF_RING_CH"/>
    <property type="match status" value="1"/>
</dbReference>
<keyword evidence="5" id="KW-1133">Transmembrane helix</keyword>
<proteinExistence type="predicted"/>
<keyword evidence="2" id="KW-0863">Zinc-finger</keyword>
<reference evidence="7 8" key="1">
    <citation type="submission" date="2016-07" db="EMBL/GenBank/DDBJ databases">
        <title>Pervasive Adenine N6-methylation of Active Genes in Fungi.</title>
        <authorList>
            <consortium name="DOE Joint Genome Institute"/>
            <person name="Mondo S.J."/>
            <person name="Dannebaum R.O."/>
            <person name="Kuo R.C."/>
            <person name="Labutti K."/>
            <person name="Haridas S."/>
            <person name="Kuo A."/>
            <person name="Salamov A."/>
            <person name="Ahrendt S.R."/>
            <person name="Lipzen A."/>
            <person name="Sullivan W."/>
            <person name="Andreopoulos W.B."/>
            <person name="Clum A."/>
            <person name="Lindquist E."/>
            <person name="Daum C."/>
            <person name="Ramamoorthy G.K."/>
            <person name="Gryganskyi A."/>
            <person name="Culley D."/>
            <person name="Magnuson J.K."/>
            <person name="James T.Y."/>
            <person name="O'Malley M.A."/>
            <person name="Stajich J.E."/>
            <person name="Spatafora J.W."/>
            <person name="Visel A."/>
            <person name="Grigoriev I.V."/>
        </authorList>
    </citation>
    <scope>NUCLEOTIDE SEQUENCE [LARGE SCALE GENOMIC DNA]</scope>
    <source>
        <strain evidence="7 8">NRRL 1336</strain>
    </source>
</reference>